<dbReference type="SUPFAM" id="SSF51206">
    <property type="entry name" value="cAMP-binding domain-like"/>
    <property type="match status" value="1"/>
</dbReference>
<comment type="similarity">
    <text evidence="4">Belongs to the IWR1/SLC7A6OS family.</text>
</comment>
<dbReference type="Proteomes" id="UP000192578">
    <property type="component" value="Unassembled WGS sequence"/>
</dbReference>
<evidence type="ECO:0000256" key="11">
    <source>
        <dbReference type="SAM" id="Phobius"/>
    </source>
</evidence>
<dbReference type="GO" id="GO:0015031">
    <property type="term" value="P:protein transport"/>
    <property type="evidence" value="ECO:0007669"/>
    <property type="project" value="UniProtKB-KW"/>
</dbReference>
<feature type="region of interest" description="Disordered" evidence="10">
    <location>
        <begin position="72"/>
        <end position="97"/>
    </location>
</feature>
<feature type="region of interest" description="Disordered" evidence="10">
    <location>
        <begin position="278"/>
        <end position="327"/>
    </location>
</feature>
<keyword evidence="11" id="KW-1133">Transmembrane helix</keyword>
<feature type="region of interest" description="Disordered" evidence="10">
    <location>
        <begin position="348"/>
        <end position="377"/>
    </location>
</feature>
<organism evidence="13 14">
    <name type="scientific">Hypsibius exemplaris</name>
    <name type="common">Freshwater tardigrade</name>
    <dbReference type="NCBI Taxonomy" id="2072580"/>
    <lineage>
        <taxon>Eukaryota</taxon>
        <taxon>Metazoa</taxon>
        <taxon>Ecdysozoa</taxon>
        <taxon>Tardigrada</taxon>
        <taxon>Eutardigrada</taxon>
        <taxon>Parachela</taxon>
        <taxon>Hypsibioidea</taxon>
        <taxon>Hypsibiidae</taxon>
        <taxon>Hypsibius</taxon>
    </lineage>
</organism>
<evidence type="ECO:0000256" key="9">
    <source>
        <dbReference type="ARBA" id="ARBA00023242"/>
    </source>
</evidence>
<evidence type="ECO:0000313" key="13">
    <source>
        <dbReference type="EMBL" id="OWA50269.1"/>
    </source>
</evidence>
<gene>
    <name evidence="13" type="ORF">BV898_14791</name>
</gene>
<dbReference type="PANTHER" id="PTHR31196">
    <property type="entry name" value="RNA POLYMERASE II NUCLEAR LOCALIZATION PROTEIN SLC7A6OS-RELATED"/>
    <property type="match status" value="1"/>
</dbReference>
<reference evidence="14" key="1">
    <citation type="submission" date="2017-01" db="EMBL/GenBank/DDBJ databases">
        <title>Comparative genomics of anhydrobiosis in the tardigrade Hypsibius dujardini.</title>
        <authorList>
            <person name="Yoshida Y."/>
            <person name="Koutsovoulos G."/>
            <person name="Laetsch D."/>
            <person name="Stevens L."/>
            <person name="Kumar S."/>
            <person name="Horikawa D."/>
            <person name="Ishino K."/>
            <person name="Komine S."/>
            <person name="Tomita M."/>
            <person name="Blaxter M."/>
            <person name="Arakawa K."/>
        </authorList>
    </citation>
    <scope>NUCLEOTIDE SEQUENCE [LARGE SCALE GENOMIC DNA]</scope>
    <source>
        <strain evidence="14">Z151</strain>
    </source>
</reference>
<feature type="transmembrane region" description="Helical" evidence="11">
    <location>
        <begin position="540"/>
        <end position="560"/>
    </location>
</feature>
<evidence type="ECO:0000256" key="5">
    <source>
        <dbReference type="ARBA" id="ARBA00017036"/>
    </source>
</evidence>
<protein>
    <recommendedName>
        <fullName evidence="5">Probable RNA polymerase II nuclear localization protein SLC7A6OS</fullName>
    </recommendedName>
</protein>
<evidence type="ECO:0000256" key="4">
    <source>
        <dbReference type="ARBA" id="ARBA00010218"/>
    </source>
</evidence>
<comment type="caution">
    <text evidence="13">The sequence shown here is derived from an EMBL/GenBank/DDBJ whole genome shotgun (WGS) entry which is preliminary data.</text>
</comment>
<dbReference type="OrthoDB" id="10590974at2759"/>
<dbReference type="InterPro" id="IPR018490">
    <property type="entry name" value="cNMP-bd_dom_sf"/>
</dbReference>
<feature type="compositionally biased region" description="Acidic residues" evidence="10">
    <location>
        <begin position="355"/>
        <end position="368"/>
    </location>
</feature>
<evidence type="ECO:0000256" key="2">
    <source>
        <dbReference type="ARBA" id="ARBA00004123"/>
    </source>
</evidence>
<dbReference type="Pfam" id="PF08574">
    <property type="entry name" value="Iwr1"/>
    <property type="match status" value="1"/>
</dbReference>
<dbReference type="EMBL" id="MTYJ01000187">
    <property type="protein sequence ID" value="OWA50269.1"/>
    <property type="molecule type" value="Genomic_DNA"/>
</dbReference>
<evidence type="ECO:0000256" key="3">
    <source>
        <dbReference type="ARBA" id="ARBA00004496"/>
    </source>
</evidence>
<dbReference type="PANTHER" id="PTHR31196:SF2">
    <property type="entry name" value="RNA POLYMERASE II NUCLEAR LOCALIZATION PROTEIN SLC7A6OS-RELATED"/>
    <property type="match status" value="1"/>
</dbReference>
<evidence type="ECO:0000313" key="14">
    <source>
        <dbReference type="Proteomes" id="UP000192578"/>
    </source>
</evidence>
<dbReference type="InterPro" id="IPR013883">
    <property type="entry name" value="TF_Iwr1_dom"/>
</dbReference>
<keyword evidence="11" id="KW-0472">Membrane</keyword>
<keyword evidence="11" id="KW-0812">Transmembrane</keyword>
<evidence type="ECO:0000259" key="12">
    <source>
        <dbReference type="Pfam" id="PF08574"/>
    </source>
</evidence>
<accession>A0A9X6RJU4</accession>
<dbReference type="GO" id="GO:0005634">
    <property type="term" value="C:nucleus"/>
    <property type="evidence" value="ECO:0007669"/>
    <property type="project" value="UniProtKB-SubCell"/>
</dbReference>
<sequence>MASVRIPSVPLVVRVKRSAEEEPLDVIRLCPPRSKVARGEKGAFSLQDLEFKHAGTILNGDELPARTAELIDGGRTTSSGPTTPPVAESKTDGSPPLPVAAAGNNADAPGVLRRNQRMYVIAKAFRPVSTTDLDDFLDPWARFYADDRVPNAVIKRKLEEGEGSSVPAPSAGVASQNFVLCDLETYNESSQERQPKKSRRNLPVKCASGIKCNDEEMVAVVQAQPEFVYDIYTFSPPTEQSGTAAAGLYDQVYDSMTDLDYILGTNADNDFFNEIEIDSEGRTAPDTDEDDSNDEDNWRNDYPDEEESEKSDTSGSGKDGSSDEEQLDSYTEGMFGMDHSYASRRAYRTKKTIDSDEESEDGDQDEEREPFPLLNPFSISSPHTLDTLSASSGCPISGLFFFFQLINSNANRVHQLRQLESFTIYDVLSRGSFDIYEKQQAELPDTDIRVLTRSLEFVGPEPNQALAKAGDLDDCIYILQEGRLMVSCAPESVLGIFRLGGSTLRLSSSIIAAESWVIAKFSVSALVEAVSKDSQRLLRVMQLIMMWIYRILFIILFSFLI</sequence>
<feature type="domain" description="Transcription factor Iwr1" evidence="12">
    <location>
        <begin position="226"/>
        <end position="306"/>
    </location>
</feature>
<keyword evidence="14" id="KW-1185">Reference proteome</keyword>
<dbReference type="InterPro" id="IPR040218">
    <property type="entry name" value="SLC7A6OS"/>
</dbReference>
<dbReference type="AlphaFoldDB" id="A0A9X6RJU4"/>
<keyword evidence="6" id="KW-0813">Transport</keyword>
<feature type="compositionally biased region" description="Acidic residues" evidence="10">
    <location>
        <begin position="286"/>
        <end position="295"/>
    </location>
</feature>
<dbReference type="GO" id="GO:0005737">
    <property type="term" value="C:cytoplasm"/>
    <property type="evidence" value="ECO:0007669"/>
    <property type="project" value="UniProtKB-SubCell"/>
</dbReference>
<evidence type="ECO:0000256" key="6">
    <source>
        <dbReference type="ARBA" id="ARBA00022448"/>
    </source>
</evidence>
<keyword evidence="8" id="KW-0653">Protein transport</keyword>
<comment type="function">
    <text evidence="1">Directs RNA polymerase II nuclear import.</text>
</comment>
<evidence type="ECO:0000256" key="10">
    <source>
        <dbReference type="SAM" id="MobiDB-lite"/>
    </source>
</evidence>
<evidence type="ECO:0000256" key="1">
    <source>
        <dbReference type="ARBA" id="ARBA00003202"/>
    </source>
</evidence>
<name>A0A9X6RJU4_HYPEX</name>
<evidence type="ECO:0000256" key="7">
    <source>
        <dbReference type="ARBA" id="ARBA00022490"/>
    </source>
</evidence>
<evidence type="ECO:0000256" key="8">
    <source>
        <dbReference type="ARBA" id="ARBA00022927"/>
    </source>
</evidence>
<keyword evidence="7" id="KW-0963">Cytoplasm</keyword>
<proteinExistence type="inferred from homology"/>
<comment type="subcellular location">
    <subcellularLocation>
        <location evidence="3">Cytoplasm</location>
    </subcellularLocation>
    <subcellularLocation>
        <location evidence="2">Nucleus</location>
    </subcellularLocation>
</comment>
<keyword evidence="9" id="KW-0539">Nucleus</keyword>